<sequence length="86" mass="10032">MTYYASIEETFDVSKSAHISTGRGGRDHKLKELQKKYSNIPTKAVELFKSLCQECQKERKTADVEGWCRFIQYLPRNSRQEVNESN</sequence>
<evidence type="ECO:0000313" key="1">
    <source>
        <dbReference type="EMBL" id="GFO35823.1"/>
    </source>
</evidence>
<organism evidence="1 2">
    <name type="scientific">Plakobranchus ocellatus</name>
    <dbReference type="NCBI Taxonomy" id="259542"/>
    <lineage>
        <taxon>Eukaryota</taxon>
        <taxon>Metazoa</taxon>
        <taxon>Spiralia</taxon>
        <taxon>Lophotrochozoa</taxon>
        <taxon>Mollusca</taxon>
        <taxon>Gastropoda</taxon>
        <taxon>Heterobranchia</taxon>
        <taxon>Euthyneura</taxon>
        <taxon>Panpulmonata</taxon>
        <taxon>Sacoglossa</taxon>
        <taxon>Placobranchoidea</taxon>
        <taxon>Plakobranchidae</taxon>
        <taxon>Plakobranchus</taxon>
    </lineage>
</organism>
<dbReference type="Proteomes" id="UP000735302">
    <property type="component" value="Unassembled WGS sequence"/>
</dbReference>
<keyword evidence="2" id="KW-1185">Reference proteome</keyword>
<proteinExistence type="predicted"/>
<dbReference type="EMBL" id="BLXT01007004">
    <property type="protein sequence ID" value="GFO35823.1"/>
    <property type="molecule type" value="Genomic_DNA"/>
</dbReference>
<comment type="caution">
    <text evidence="1">The sequence shown here is derived from an EMBL/GenBank/DDBJ whole genome shotgun (WGS) entry which is preliminary data.</text>
</comment>
<reference evidence="1 2" key="1">
    <citation type="journal article" date="2021" name="Elife">
        <title>Chloroplast acquisition without the gene transfer in kleptoplastic sea slugs, Plakobranchus ocellatus.</title>
        <authorList>
            <person name="Maeda T."/>
            <person name="Takahashi S."/>
            <person name="Yoshida T."/>
            <person name="Shimamura S."/>
            <person name="Takaki Y."/>
            <person name="Nagai Y."/>
            <person name="Toyoda A."/>
            <person name="Suzuki Y."/>
            <person name="Arimoto A."/>
            <person name="Ishii H."/>
            <person name="Satoh N."/>
            <person name="Nishiyama T."/>
            <person name="Hasebe M."/>
            <person name="Maruyama T."/>
            <person name="Minagawa J."/>
            <person name="Obokata J."/>
            <person name="Shigenobu S."/>
        </authorList>
    </citation>
    <scope>NUCLEOTIDE SEQUENCE [LARGE SCALE GENOMIC DNA]</scope>
</reference>
<dbReference type="AlphaFoldDB" id="A0AAV4CVA5"/>
<name>A0AAV4CVA5_9GAST</name>
<evidence type="ECO:0000313" key="2">
    <source>
        <dbReference type="Proteomes" id="UP000735302"/>
    </source>
</evidence>
<accession>A0AAV4CVA5</accession>
<gene>
    <name evidence="1" type="ORF">PoB_006232800</name>
</gene>
<protein>
    <submittedName>
        <fullName evidence="1">KRAB-A domain-containing protein 2</fullName>
    </submittedName>
</protein>